<evidence type="ECO:0000313" key="1">
    <source>
        <dbReference type="EMBL" id="AZV44878.1"/>
    </source>
</evidence>
<evidence type="ECO:0000313" key="2">
    <source>
        <dbReference type="Proteomes" id="UP000283095"/>
    </source>
</evidence>
<dbReference type="EMBL" id="CP026095">
    <property type="protein sequence ID" value="AZV44878.1"/>
    <property type="molecule type" value="Genomic_DNA"/>
</dbReference>
<organism evidence="1 2">
    <name type="scientific">Peribacillus asahii</name>
    <dbReference type="NCBI Taxonomy" id="228899"/>
    <lineage>
        <taxon>Bacteria</taxon>
        <taxon>Bacillati</taxon>
        <taxon>Bacillota</taxon>
        <taxon>Bacilli</taxon>
        <taxon>Bacillales</taxon>
        <taxon>Bacillaceae</taxon>
        <taxon>Peribacillus</taxon>
    </lineage>
</organism>
<protein>
    <submittedName>
        <fullName evidence="1">Uncharacterized protein</fullName>
    </submittedName>
</protein>
<dbReference type="Proteomes" id="UP000283095">
    <property type="component" value="Chromosome"/>
</dbReference>
<proteinExistence type="predicted"/>
<sequence>MGKIQLNSHLGETDIVKLPLFLRINEIVKEYSRKELLM</sequence>
<gene>
    <name evidence="1" type="ORF">BAOM_4298</name>
</gene>
<dbReference type="KEGG" id="pasa:BAOM_4298"/>
<accession>A0A3T0KX85</accession>
<name>A0A3T0KX85_9BACI</name>
<reference evidence="1 2" key="1">
    <citation type="submission" date="2018-01" db="EMBL/GenBank/DDBJ databases">
        <title>Bacillus asahii Genome sequencing and assembly.</title>
        <authorList>
            <person name="Jiang H."/>
            <person name="Feng Y."/>
            <person name="Zhao F."/>
            <person name="Lin X."/>
        </authorList>
    </citation>
    <scope>NUCLEOTIDE SEQUENCE [LARGE SCALE GENOMIC DNA]</scope>
    <source>
        <strain evidence="1 2">OM18</strain>
    </source>
</reference>
<dbReference type="AlphaFoldDB" id="A0A3T0KX85"/>